<name>A0ABR8K2C5_9NOSO</name>
<gene>
    <name evidence="2" type="ORF">H6H03_06590</name>
</gene>
<evidence type="ECO:0000313" key="2">
    <source>
        <dbReference type="EMBL" id="MBD2733581.1"/>
    </source>
</evidence>
<feature type="signal peptide" evidence="1">
    <location>
        <begin position="1"/>
        <end position="21"/>
    </location>
</feature>
<protein>
    <submittedName>
        <fullName evidence="2">PEP-CTERM sorting domain-containing protein</fullName>
    </submittedName>
</protein>
<dbReference type="RefSeq" id="WP_190954304.1">
    <property type="nucleotide sequence ID" value="NZ_JACJTU010000004.1"/>
</dbReference>
<organism evidence="2 3">
    <name type="scientific">Nostoc paludosum FACHB-159</name>
    <dbReference type="NCBI Taxonomy" id="2692908"/>
    <lineage>
        <taxon>Bacteria</taxon>
        <taxon>Bacillati</taxon>
        <taxon>Cyanobacteriota</taxon>
        <taxon>Cyanophyceae</taxon>
        <taxon>Nostocales</taxon>
        <taxon>Nostocaceae</taxon>
        <taxon>Nostoc</taxon>
    </lineage>
</organism>
<dbReference type="Proteomes" id="UP000637383">
    <property type="component" value="Unassembled WGS sequence"/>
</dbReference>
<proteinExistence type="predicted"/>
<feature type="chain" id="PRO_5045321570" evidence="1">
    <location>
        <begin position="22"/>
        <end position="228"/>
    </location>
</feature>
<dbReference type="NCBIfam" id="TIGR02595">
    <property type="entry name" value="PEP_CTERM"/>
    <property type="match status" value="1"/>
</dbReference>
<keyword evidence="3" id="KW-1185">Reference proteome</keyword>
<dbReference type="EMBL" id="JACJTU010000004">
    <property type="protein sequence ID" value="MBD2733581.1"/>
    <property type="molecule type" value="Genomic_DNA"/>
</dbReference>
<keyword evidence="1" id="KW-0732">Signal</keyword>
<evidence type="ECO:0000313" key="3">
    <source>
        <dbReference type="Proteomes" id="UP000637383"/>
    </source>
</evidence>
<comment type="caution">
    <text evidence="2">The sequence shown here is derived from an EMBL/GenBank/DDBJ whole genome shotgun (WGS) entry which is preliminary data.</text>
</comment>
<dbReference type="InterPro" id="IPR013424">
    <property type="entry name" value="Ice-binding_C"/>
</dbReference>
<reference evidence="2 3" key="1">
    <citation type="journal article" date="2020" name="ISME J.">
        <title>Comparative genomics reveals insights into cyanobacterial evolution and habitat adaptation.</title>
        <authorList>
            <person name="Chen M.Y."/>
            <person name="Teng W.K."/>
            <person name="Zhao L."/>
            <person name="Hu C.X."/>
            <person name="Zhou Y.K."/>
            <person name="Han B.P."/>
            <person name="Song L.R."/>
            <person name="Shu W.S."/>
        </authorList>
    </citation>
    <scope>NUCLEOTIDE SEQUENCE [LARGE SCALE GENOMIC DNA]</scope>
    <source>
        <strain evidence="2 3">FACHB-159</strain>
    </source>
</reference>
<evidence type="ECO:0000256" key="1">
    <source>
        <dbReference type="SAM" id="SignalP"/>
    </source>
</evidence>
<sequence length="228" mass="24880">MKTKRKLALAAAISISFTVVGNKPTKAAVIQFIPPTDQSGQIFTTNSNDGYSEGRGFVFKALANTTINSVGILQDLTNTSLSVEIGETKELTGNVTIGQNVLTTLNKTVTTNGLQWIDFPLSPLTFLKDKFYHIEFSFQEDANQNFFYTQLDNPNFTQGNFAFINGTQGGDTDNFVIPAIRVNTTENTVTVPEPTSILGSALALVVLGAMKLKYQQRSLLTKKMPALK</sequence>
<accession>A0ABR8K2C5</accession>